<organism evidence="1 2">
    <name type="scientific">Cochliobolus heterostrophus (strain C5 / ATCC 48332 / race O)</name>
    <name type="common">Southern corn leaf blight fungus</name>
    <name type="synonym">Bipolaris maydis</name>
    <dbReference type="NCBI Taxonomy" id="701091"/>
    <lineage>
        <taxon>Eukaryota</taxon>
        <taxon>Fungi</taxon>
        <taxon>Dikarya</taxon>
        <taxon>Ascomycota</taxon>
        <taxon>Pezizomycotina</taxon>
        <taxon>Dothideomycetes</taxon>
        <taxon>Pleosporomycetidae</taxon>
        <taxon>Pleosporales</taxon>
        <taxon>Pleosporineae</taxon>
        <taxon>Pleosporaceae</taxon>
        <taxon>Bipolaris</taxon>
    </lineage>
</organism>
<name>M2SP17_COCH5</name>
<gene>
    <name evidence="1" type="ORF">COCHEDRAFT_1197922</name>
</gene>
<dbReference type="Proteomes" id="UP000016936">
    <property type="component" value="Unassembled WGS sequence"/>
</dbReference>
<dbReference type="HOGENOM" id="CLU_2573692_0_0_1"/>
<proteinExistence type="predicted"/>
<evidence type="ECO:0000313" key="2">
    <source>
        <dbReference type="Proteomes" id="UP000016936"/>
    </source>
</evidence>
<keyword evidence="2" id="KW-1185">Reference proteome</keyword>
<dbReference type="AlphaFoldDB" id="M2SP17"/>
<protein>
    <submittedName>
        <fullName evidence="1">Uncharacterized protein</fullName>
    </submittedName>
</protein>
<reference evidence="2" key="2">
    <citation type="journal article" date="2013" name="PLoS Genet.">
        <title>Comparative genome structure, secondary metabolite, and effector coding capacity across Cochliobolus pathogens.</title>
        <authorList>
            <person name="Condon B.J."/>
            <person name="Leng Y."/>
            <person name="Wu D."/>
            <person name="Bushley K.E."/>
            <person name="Ohm R.A."/>
            <person name="Otillar R."/>
            <person name="Martin J."/>
            <person name="Schackwitz W."/>
            <person name="Grimwood J."/>
            <person name="MohdZainudin N."/>
            <person name="Xue C."/>
            <person name="Wang R."/>
            <person name="Manning V.A."/>
            <person name="Dhillon B."/>
            <person name="Tu Z.J."/>
            <person name="Steffenson B.J."/>
            <person name="Salamov A."/>
            <person name="Sun H."/>
            <person name="Lowry S."/>
            <person name="LaButti K."/>
            <person name="Han J."/>
            <person name="Copeland A."/>
            <person name="Lindquist E."/>
            <person name="Barry K."/>
            <person name="Schmutz J."/>
            <person name="Baker S.E."/>
            <person name="Ciuffetti L.M."/>
            <person name="Grigoriev I.V."/>
            <person name="Zhong S."/>
            <person name="Turgeon B.G."/>
        </authorList>
    </citation>
    <scope>NUCLEOTIDE SEQUENCE [LARGE SCALE GENOMIC DNA]</scope>
    <source>
        <strain evidence="2">C5 / ATCC 48332 / race O</strain>
    </source>
</reference>
<evidence type="ECO:0000313" key="1">
    <source>
        <dbReference type="EMBL" id="EMD87070.1"/>
    </source>
</evidence>
<dbReference type="EMBL" id="KB445583">
    <property type="protein sequence ID" value="EMD87070.1"/>
    <property type="molecule type" value="Genomic_DNA"/>
</dbReference>
<sequence length="81" mass="8805">MVGVVFSFSLHSSARRAHDQTCISDTATSSIVIGLLPDNFSFTLQNSLGFAYDPLGVMLHHTRHPDFRHVTLVVTCATDSG</sequence>
<accession>M2SP17</accession>
<reference evidence="1 2" key="1">
    <citation type="journal article" date="2012" name="PLoS Pathog.">
        <title>Diverse lifestyles and strategies of plant pathogenesis encoded in the genomes of eighteen Dothideomycetes fungi.</title>
        <authorList>
            <person name="Ohm R.A."/>
            <person name="Feau N."/>
            <person name="Henrissat B."/>
            <person name="Schoch C.L."/>
            <person name="Horwitz B.A."/>
            <person name="Barry K.W."/>
            <person name="Condon B.J."/>
            <person name="Copeland A.C."/>
            <person name="Dhillon B."/>
            <person name="Glaser F."/>
            <person name="Hesse C.N."/>
            <person name="Kosti I."/>
            <person name="LaButti K."/>
            <person name="Lindquist E.A."/>
            <person name="Lucas S."/>
            <person name="Salamov A.A."/>
            <person name="Bradshaw R.E."/>
            <person name="Ciuffetti L."/>
            <person name="Hamelin R.C."/>
            <person name="Kema G.H.J."/>
            <person name="Lawrence C."/>
            <person name="Scott J.A."/>
            <person name="Spatafora J.W."/>
            <person name="Turgeon B.G."/>
            <person name="de Wit P.J.G.M."/>
            <person name="Zhong S."/>
            <person name="Goodwin S.B."/>
            <person name="Grigoriev I.V."/>
        </authorList>
    </citation>
    <scope>NUCLEOTIDE SEQUENCE [LARGE SCALE GENOMIC DNA]</scope>
    <source>
        <strain evidence="2">C5 / ATCC 48332 / race O</strain>
    </source>
</reference>